<name>A0A1J4KEP7_9EUKA</name>
<evidence type="ECO:0000313" key="2">
    <source>
        <dbReference type="EMBL" id="OHT09919.1"/>
    </source>
</evidence>
<evidence type="ECO:0008006" key="4">
    <source>
        <dbReference type="Google" id="ProtNLM"/>
    </source>
</evidence>
<dbReference type="AlphaFoldDB" id="A0A1J4KEP7"/>
<reference evidence="2" key="1">
    <citation type="submission" date="2016-10" db="EMBL/GenBank/DDBJ databases">
        <authorList>
            <person name="Benchimol M."/>
            <person name="Almeida L.G."/>
            <person name="Vasconcelos A.T."/>
            <person name="Perreira-Neves A."/>
            <person name="Rosa I.A."/>
            <person name="Tasca T."/>
            <person name="Bogo M.R."/>
            <person name="de Souza W."/>
        </authorList>
    </citation>
    <scope>NUCLEOTIDE SEQUENCE [LARGE SCALE GENOMIC DNA]</scope>
    <source>
        <strain evidence="2">K</strain>
    </source>
</reference>
<protein>
    <recommendedName>
        <fullName evidence="4">VPS9 domain-containing protein</fullName>
    </recommendedName>
</protein>
<dbReference type="EMBL" id="MLAK01000627">
    <property type="protein sequence ID" value="OHT09919.1"/>
    <property type="molecule type" value="Genomic_DNA"/>
</dbReference>
<feature type="compositionally biased region" description="Acidic residues" evidence="1">
    <location>
        <begin position="430"/>
        <end position="445"/>
    </location>
</feature>
<dbReference type="OrthoDB" id="10611795at2759"/>
<evidence type="ECO:0000313" key="3">
    <source>
        <dbReference type="Proteomes" id="UP000179807"/>
    </source>
</evidence>
<dbReference type="Proteomes" id="UP000179807">
    <property type="component" value="Unassembled WGS sequence"/>
</dbReference>
<dbReference type="InterPro" id="IPR037191">
    <property type="entry name" value="VPS9_dom_sf"/>
</dbReference>
<proteinExistence type="predicted"/>
<dbReference type="GeneID" id="94826629"/>
<gene>
    <name evidence="2" type="ORF">TRFO_04477</name>
</gene>
<keyword evidence="3" id="KW-1185">Reference proteome</keyword>
<dbReference type="VEuPathDB" id="TrichDB:TRFO_04477"/>
<feature type="region of interest" description="Disordered" evidence="1">
    <location>
        <begin position="414"/>
        <end position="445"/>
    </location>
</feature>
<sequence length="445" mass="51897">MEESLPPIIKKYLCDSNEDTHSSADNIKILTNYVQKKQNEVLTLKSNYEKVSMPSGRLVYSGKRAFYKNACRFYRDACEKLIEYEENSIEDLVKIAKLAINYLKENASRNIYCEELIEEISDRLTNNSDYKYYIFAKDALNKKVRYYFKSFKLRDTRTAMRTSLVTALRSNYDYETKYVTPTIVDTVLPYFLKDAAYSCMIEPIIEQILLESVSSLVVTISEFTDMFYEDIGYSNDYSTNTMKYICYTTIVRYFFDEAYLRKPLLSLHEDKNQIFLEKCEIFAQTNIGDLNIPERIKKQYVAYLPATSLFREQHLDILTDMQYMNNPLDIMLSLLAAQKQIAKYFKDDEQPLTFKETATLMLVLMSVSPPINAVSIALFLKKWGDIHLLPECEQAKDIFIAAVELIYNLDFNDGNDEDESENGNEAKNDDGEDGDDEEEYEIEWK</sequence>
<dbReference type="SUPFAM" id="SSF109993">
    <property type="entry name" value="VPS9 domain"/>
    <property type="match status" value="1"/>
</dbReference>
<dbReference type="RefSeq" id="XP_068363055.1">
    <property type="nucleotide sequence ID" value="XM_068491925.1"/>
</dbReference>
<organism evidence="2 3">
    <name type="scientific">Tritrichomonas foetus</name>
    <dbReference type="NCBI Taxonomy" id="1144522"/>
    <lineage>
        <taxon>Eukaryota</taxon>
        <taxon>Metamonada</taxon>
        <taxon>Parabasalia</taxon>
        <taxon>Tritrichomonadida</taxon>
        <taxon>Tritrichomonadidae</taxon>
        <taxon>Tritrichomonas</taxon>
    </lineage>
</organism>
<comment type="caution">
    <text evidence="2">The sequence shown here is derived from an EMBL/GenBank/DDBJ whole genome shotgun (WGS) entry which is preliminary data.</text>
</comment>
<evidence type="ECO:0000256" key="1">
    <source>
        <dbReference type="SAM" id="MobiDB-lite"/>
    </source>
</evidence>
<accession>A0A1J4KEP7</accession>